<feature type="binding site" evidence="3">
    <location>
        <position position="218"/>
    </location>
    <ligand>
        <name>Na(+)</name>
        <dbReference type="ChEBI" id="CHEBI:29101"/>
    </ligand>
</feature>
<sequence length="367" mass="40278">MKRRAFVGTLAAAAGVAACSQESASSGPAASQQTFRWNMVTSWPPGLPGLGIGAENLARRIERATAGRLKIQVYAGGELVPALEVFDAVRAGTAQMGHDASYYHRGKVPAAQYFTTIPFALNGNEINAWMYYGGGLKLWRELYDEFGLVPFPAGQTGVQMAGWFNKEINSVADLKGLKMRIPGLGGEVMQRAGATQVTVPASEIFTSLQTGAIDAAEWVGPYNDLSLGLHKAARYYYYPGWHEPGPLIECIVNKEAWQTLPEDLQEIVSTTCQAINLDIQSEYMYGNAQALHELMQQPDVEVRELPEDVLDLLAKHSSDVANELVARDPWAKRLQDSVAPFMKKSTANQRVSEFSYLRARMRLDDAS</sequence>
<feature type="binding site" evidence="2">
    <location>
        <position position="180"/>
    </location>
    <ligand>
        <name>substrate</name>
    </ligand>
</feature>
<organism evidence="4 5">
    <name type="scientific">Woeseia oceani</name>
    <dbReference type="NCBI Taxonomy" id="1548547"/>
    <lineage>
        <taxon>Bacteria</taxon>
        <taxon>Pseudomonadati</taxon>
        <taxon>Pseudomonadota</taxon>
        <taxon>Gammaproteobacteria</taxon>
        <taxon>Woeseiales</taxon>
        <taxon>Woeseiaceae</taxon>
        <taxon>Woeseia</taxon>
    </lineage>
</organism>
<proteinExistence type="predicted"/>
<dbReference type="PROSITE" id="PS51257">
    <property type="entry name" value="PROKAR_LIPOPROTEIN"/>
    <property type="match status" value="1"/>
</dbReference>
<dbReference type="InterPro" id="IPR026289">
    <property type="entry name" value="SBP_TakP-like"/>
</dbReference>
<feature type="binding site" evidence="3">
    <location>
        <position position="243"/>
    </location>
    <ligand>
        <name>substrate</name>
    </ligand>
</feature>
<evidence type="ECO:0000313" key="4">
    <source>
        <dbReference type="EMBL" id="ANO52844.1"/>
    </source>
</evidence>
<dbReference type="OrthoDB" id="9769667at2"/>
<dbReference type="InterPro" id="IPR038404">
    <property type="entry name" value="TRAP_DctP_sf"/>
</dbReference>
<feature type="binding site" evidence="2">
    <location>
        <position position="159"/>
    </location>
    <ligand>
        <name>substrate</name>
    </ligand>
</feature>
<dbReference type="PANTHER" id="PTHR33376:SF5">
    <property type="entry name" value="EXTRACYTOPLASMIC SOLUTE RECEPTOR PROTEIN"/>
    <property type="match status" value="1"/>
</dbReference>
<dbReference type="CDD" id="cd13604">
    <property type="entry name" value="PBP2_TRAP_ketoacid_lactate_like"/>
    <property type="match status" value="1"/>
</dbReference>
<name>A0A193LKB6_9GAMM</name>
<dbReference type="InterPro" id="IPR018389">
    <property type="entry name" value="DctP_fam"/>
</dbReference>
<keyword evidence="1" id="KW-0732">Signal</keyword>
<dbReference type="Gene3D" id="3.40.190.170">
    <property type="entry name" value="Bacterial extracellular solute-binding protein, family 7"/>
    <property type="match status" value="1"/>
</dbReference>
<evidence type="ECO:0000313" key="5">
    <source>
        <dbReference type="Proteomes" id="UP000092695"/>
    </source>
</evidence>
<dbReference type="GO" id="GO:0031317">
    <property type="term" value="C:tripartite ATP-independent periplasmic transporter complex"/>
    <property type="evidence" value="ECO:0007669"/>
    <property type="project" value="InterPro"/>
</dbReference>
<dbReference type="RefSeq" id="WP_068618579.1">
    <property type="nucleotide sequence ID" value="NZ_CP016268.1"/>
</dbReference>
<keyword evidence="3" id="KW-0479">Metal-binding</keyword>
<dbReference type="AlphaFoldDB" id="A0A193LKB6"/>
<dbReference type="SUPFAM" id="SSF53850">
    <property type="entry name" value="Periplasmic binding protein-like II"/>
    <property type="match status" value="1"/>
</dbReference>
<dbReference type="PANTHER" id="PTHR33376">
    <property type="match status" value="1"/>
</dbReference>
<dbReference type="NCBIfam" id="NF037995">
    <property type="entry name" value="TRAP_S1"/>
    <property type="match status" value="1"/>
</dbReference>
<evidence type="ECO:0000256" key="1">
    <source>
        <dbReference type="ARBA" id="ARBA00022729"/>
    </source>
</evidence>
<protein>
    <submittedName>
        <fullName evidence="4">ABC transporter substrate-binding protein</fullName>
    </submittedName>
</protein>
<dbReference type="PIRSF" id="PIRSF039026">
    <property type="entry name" value="SiaP"/>
    <property type="match status" value="1"/>
</dbReference>
<dbReference type="STRING" id="1548547.BA177_18095"/>
<dbReference type="KEGG" id="woc:BA177_18095"/>
<feature type="binding site" evidence="3">
    <location>
        <position position="217"/>
    </location>
    <ligand>
        <name>substrate</name>
    </ligand>
</feature>
<dbReference type="Gene3D" id="3.40.190.10">
    <property type="entry name" value="Periplasmic binding protein-like II"/>
    <property type="match status" value="1"/>
</dbReference>
<dbReference type="GO" id="GO:0055085">
    <property type="term" value="P:transmembrane transport"/>
    <property type="evidence" value="ECO:0007669"/>
    <property type="project" value="InterPro"/>
</dbReference>
<dbReference type="Pfam" id="PF03480">
    <property type="entry name" value="DctP"/>
    <property type="match status" value="1"/>
</dbReference>
<dbReference type="GO" id="GO:0046872">
    <property type="term" value="F:metal ion binding"/>
    <property type="evidence" value="ECO:0007669"/>
    <property type="project" value="UniProtKB-KW"/>
</dbReference>
<evidence type="ECO:0000256" key="3">
    <source>
        <dbReference type="PIRSR" id="PIRSR039026-2"/>
    </source>
</evidence>
<gene>
    <name evidence="4" type="ORF">BA177_18095</name>
</gene>
<reference evidence="4 5" key="1">
    <citation type="submission" date="2016-06" db="EMBL/GenBank/DDBJ databases">
        <title>Complete genome sequence of a deep-branching marine Gamma Proteobacterium Woeseia oceani type strain XK5.</title>
        <authorList>
            <person name="Mu D."/>
            <person name="Du Z."/>
        </authorList>
    </citation>
    <scope>NUCLEOTIDE SEQUENCE [LARGE SCALE GENOMIC DNA]</scope>
    <source>
        <strain evidence="4 5">XK5</strain>
    </source>
</reference>
<accession>A0A193LKB6</accession>
<dbReference type="EMBL" id="CP016268">
    <property type="protein sequence ID" value="ANO52844.1"/>
    <property type="molecule type" value="Genomic_DNA"/>
</dbReference>
<evidence type="ECO:0000256" key="2">
    <source>
        <dbReference type="PIRSR" id="PIRSR039026-1"/>
    </source>
</evidence>
<dbReference type="Proteomes" id="UP000092695">
    <property type="component" value="Chromosome"/>
</dbReference>
<keyword evidence="5" id="KW-1185">Reference proteome</keyword>